<evidence type="ECO:0000256" key="13">
    <source>
        <dbReference type="ARBA" id="ARBA00023125"/>
    </source>
</evidence>
<keyword evidence="13" id="KW-0238">DNA-binding</keyword>
<evidence type="ECO:0000256" key="15">
    <source>
        <dbReference type="ARBA" id="ARBA00046863"/>
    </source>
</evidence>
<evidence type="ECO:0000256" key="8">
    <source>
        <dbReference type="ARBA" id="ARBA00022581"/>
    </source>
</evidence>
<evidence type="ECO:0000256" key="3">
    <source>
        <dbReference type="ARBA" id="ARBA00010301"/>
    </source>
</evidence>
<keyword evidence="10" id="KW-1161">Viral attachment to host cell</keyword>
<dbReference type="GO" id="GO:0039615">
    <property type="term" value="C:T=1 icosahedral viral capsid"/>
    <property type="evidence" value="ECO:0007669"/>
    <property type="project" value="UniProtKB-KW"/>
</dbReference>
<comment type="subcellular location">
    <subcellularLocation>
        <location evidence="1">Host nucleus</location>
    </subcellularLocation>
    <subcellularLocation>
        <location evidence="2">Virion</location>
    </subcellularLocation>
</comment>
<dbReference type="GO" id="GO:0075732">
    <property type="term" value="P:viral penetration into host nucleus"/>
    <property type="evidence" value="ECO:0007669"/>
    <property type="project" value="UniProtKB-KW"/>
</dbReference>
<dbReference type="GO" id="GO:0042025">
    <property type="term" value="C:host cell nucleus"/>
    <property type="evidence" value="ECO:0007669"/>
    <property type="project" value="UniProtKB-SubCell"/>
</dbReference>
<keyword evidence="7" id="KW-1048">Host nucleus</keyword>
<comment type="similarity">
    <text evidence="3">Belongs to the circoviridae capsid protein family.</text>
</comment>
<comment type="subunit">
    <text evidence="15">Homomultimer. Assembles in the nucleus, presumably in an immature form, then migrates to the cytoplasm once assembled as mature virion. Interacts with Rep; this interaction relocates Rep into the nucleus.</text>
</comment>
<dbReference type="GO" id="GO:0019062">
    <property type="term" value="P:virion attachment to host cell"/>
    <property type="evidence" value="ECO:0007669"/>
    <property type="project" value="UniProtKB-KW"/>
</dbReference>
<evidence type="ECO:0000313" key="17">
    <source>
        <dbReference type="Proteomes" id="UP001239480"/>
    </source>
</evidence>
<sequence>MRYPRRFGRVVRRVVRRRPRRRRILRARRFRRPRPGRGNFRVKLTKIVTVAHTADSTQMFSLGVQPKDFTEFLNLAPNFEAYRMKKMLVRIVPQANVSNNTTSANGVYCLLPWHQPTPSVENSFNSFLSVDRAKVYRGTERGKQIYNMNVLQGMNYDSTDPTKMSERVLWSPRIEIRNDSAYETRHFSGLFIMNRIEGKTKEDVYRYDVIQDVWIEFYNQDVIKE</sequence>
<dbReference type="InterPro" id="IPR038652">
    <property type="entry name" value="Circovirus_capsid_sf"/>
</dbReference>
<evidence type="ECO:0000256" key="5">
    <source>
        <dbReference type="ARBA" id="ARBA00022524"/>
    </source>
</evidence>
<evidence type="ECO:0000256" key="12">
    <source>
        <dbReference type="ARBA" id="ARBA00022890"/>
    </source>
</evidence>
<keyword evidence="11" id="KW-0946">Virion</keyword>
<keyword evidence="12" id="KW-1164">Virus endocytosis by host</keyword>
<keyword evidence="8" id="KW-0945">Host-virus interaction</keyword>
<dbReference type="InterPro" id="IPR003383">
    <property type="entry name" value="Circovirus_capsid"/>
</dbReference>
<dbReference type="GO" id="GO:0003677">
    <property type="term" value="F:DNA binding"/>
    <property type="evidence" value="ECO:0007669"/>
    <property type="project" value="UniProtKB-KW"/>
</dbReference>
<keyword evidence="14" id="KW-1160">Virus entry into host cell</keyword>
<evidence type="ECO:0000313" key="16">
    <source>
        <dbReference type="EMBL" id="WBG01413.1"/>
    </source>
</evidence>
<dbReference type="Pfam" id="PF02443">
    <property type="entry name" value="Circo_capsid"/>
    <property type="match status" value="1"/>
</dbReference>
<accession>A0AA49E4P7</accession>
<name>A0AA49E4P7_9CIRC</name>
<keyword evidence="17" id="KW-1185">Reference proteome</keyword>
<keyword evidence="4" id="KW-1140">T=1 icosahedral capsid protein</keyword>
<reference evidence="16" key="1">
    <citation type="journal article" date="2022" name="bioRxiv">
        <title>African army ants at the forefront of virome surveillance in a remote tropical forest.</title>
        <authorList>
            <person name="Fritz M."/>
            <person name="Reggiardo B."/>
            <person name="Filloux D."/>
            <person name="Claude L."/>
            <person name="Fernandez E."/>
            <person name="Mahe F."/>
            <person name="Kraberger S."/>
            <person name="Custer J.M."/>
            <person name="Becquart P."/>
            <person name="Mebaley T.N."/>
            <person name="Kombila L.B."/>
            <person name="Lenguiya L.H."/>
            <person name="Boundenga L."/>
            <person name="Mombo I.M."/>
            <person name="Maganga G.D."/>
            <person name="Niama F.R."/>
            <person name="Koumba J.-S."/>
            <person name="Ogliastro M."/>
            <person name="Yvon M."/>
            <person name="Martin D.P."/>
            <person name="Blanc S."/>
            <person name="Varsani A."/>
            <person name="Leroy E."/>
            <person name="Roumagnac P."/>
        </authorList>
    </citation>
    <scope>NUCLEOTIDE SEQUENCE</scope>
    <source>
        <strain evidence="16">P8A-4.2_2</strain>
    </source>
</reference>
<dbReference type="GO" id="GO:0043657">
    <property type="term" value="C:host cell"/>
    <property type="evidence" value="ECO:0007669"/>
    <property type="project" value="GOC"/>
</dbReference>
<dbReference type="Gene3D" id="2.60.120.950">
    <property type="entry name" value="Circovirus capsid protein"/>
    <property type="match status" value="1"/>
</dbReference>
<dbReference type="GO" id="GO:0019069">
    <property type="term" value="P:viral capsid assembly"/>
    <property type="evidence" value="ECO:0007669"/>
    <property type="project" value="InterPro"/>
</dbReference>
<evidence type="ECO:0000256" key="6">
    <source>
        <dbReference type="ARBA" id="ARBA00022561"/>
    </source>
</evidence>
<evidence type="ECO:0000256" key="10">
    <source>
        <dbReference type="ARBA" id="ARBA00022804"/>
    </source>
</evidence>
<evidence type="ECO:0000256" key="14">
    <source>
        <dbReference type="ARBA" id="ARBA00023296"/>
    </source>
</evidence>
<dbReference type="Proteomes" id="UP001239480">
    <property type="component" value="Segment"/>
</dbReference>
<dbReference type="EMBL" id="ON324071">
    <property type="protein sequence ID" value="WBG01413.1"/>
    <property type="molecule type" value="Genomic_DNA"/>
</dbReference>
<evidence type="ECO:0000256" key="1">
    <source>
        <dbReference type="ARBA" id="ARBA00004147"/>
    </source>
</evidence>
<evidence type="ECO:0000256" key="9">
    <source>
        <dbReference type="ARBA" id="ARBA00022595"/>
    </source>
</evidence>
<keyword evidence="6 16" id="KW-0167">Capsid protein</keyword>
<organism evidence="16 17">
    <name type="scientific">army ant associated cyclovirus 2 P8A-4.2_2</name>
    <dbReference type="NCBI Taxonomy" id="3070162"/>
    <lineage>
        <taxon>Viruses</taxon>
        <taxon>Monodnaviria</taxon>
        <taxon>Shotokuvirae</taxon>
        <taxon>Cressdnaviricota</taxon>
        <taxon>Arfiviricetes</taxon>
        <taxon>Cirlivirales</taxon>
        <taxon>Circoviridae</taxon>
        <taxon>Cyclovirus</taxon>
        <taxon>Cyclovirus anyidiwo</taxon>
    </lineage>
</organism>
<keyword evidence="5" id="KW-1163">Viral penetration into host nucleus</keyword>
<evidence type="ECO:0000256" key="4">
    <source>
        <dbReference type="ARBA" id="ARBA00022431"/>
    </source>
</evidence>
<evidence type="ECO:0000256" key="7">
    <source>
        <dbReference type="ARBA" id="ARBA00022562"/>
    </source>
</evidence>
<protein>
    <submittedName>
        <fullName evidence="16">Coat protein</fullName>
    </submittedName>
</protein>
<dbReference type="GO" id="GO:0075509">
    <property type="term" value="P:endocytosis involved in viral entry into host cell"/>
    <property type="evidence" value="ECO:0007669"/>
    <property type="project" value="UniProtKB-KW"/>
</dbReference>
<evidence type="ECO:0000256" key="11">
    <source>
        <dbReference type="ARBA" id="ARBA00022844"/>
    </source>
</evidence>
<proteinExistence type="inferred from homology"/>
<evidence type="ECO:0000256" key="2">
    <source>
        <dbReference type="ARBA" id="ARBA00004328"/>
    </source>
</evidence>
<keyword evidence="9" id="KW-1162">Viral penetration into host cytoplasm</keyword>